<dbReference type="InterPro" id="IPR001584">
    <property type="entry name" value="Integrase_cat-core"/>
</dbReference>
<evidence type="ECO:0000256" key="1">
    <source>
        <dbReference type="SAM" id="MobiDB-lite"/>
    </source>
</evidence>
<dbReference type="EnsemblMetazoa" id="XM_008189390.1">
    <property type="protein sequence ID" value="XP_008187612.1"/>
    <property type="gene ID" value="LOC103310609"/>
</dbReference>
<dbReference type="PROSITE" id="PS50994">
    <property type="entry name" value="INTEGRASE"/>
    <property type="match status" value="1"/>
</dbReference>
<sequence>MNRKLVIKPIISKNFNERGQVDLVDFQSLPDGKFKWILNYQDHRTKVLSLRPLESKRTSEVANNLLSIFLTFSAPKILQSDNGREFVNSIIIELKELWPDCVIVHGRPRYPQSQRSIERSNQDIENMLRAWMKDNKTKKWSIGLQFVQFQKNSSHHRVIECCMEPHSVEAILCNLCEKNIKIKEARHLGAIGIEKQAEKMLQDSKIKISTFKVGDCVVISIPKVDRGPAYPANIIGVVIDQKNYHIGTEHNILKGWYGSGNIQTAEREKSGDIDCVEVTKKKQKKGNVDKSKNKDVKREKITPM</sequence>
<dbReference type="GeneID" id="103310609"/>
<dbReference type="Gene3D" id="3.30.420.10">
    <property type="entry name" value="Ribonuclease H-like superfamily/Ribonuclease H"/>
    <property type="match status" value="1"/>
</dbReference>
<dbReference type="PANTHER" id="PTHR37984:SF5">
    <property type="entry name" value="PROTEIN NYNRIN-LIKE"/>
    <property type="match status" value="1"/>
</dbReference>
<dbReference type="InterPro" id="IPR012337">
    <property type="entry name" value="RNaseH-like_sf"/>
</dbReference>
<dbReference type="RefSeq" id="XP_008187612.1">
    <property type="nucleotide sequence ID" value="XM_008189390.1"/>
</dbReference>
<reference evidence="4" key="1">
    <citation type="submission" date="2010-06" db="EMBL/GenBank/DDBJ databases">
        <authorList>
            <person name="Jiang H."/>
            <person name="Abraham K."/>
            <person name="Ali S."/>
            <person name="Alsbrooks S.L."/>
            <person name="Anim B.N."/>
            <person name="Anosike U.S."/>
            <person name="Attaway T."/>
            <person name="Bandaranaike D.P."/>
            <person name="Battles P.K."/>
            <person name="Bell S.N."/>
            <person name="Bell A.V."/>
            <person name="Beltran B."/>
            <person name="Bickham C."/>
            <person name="Bustamante Y."/>
            <person name="Caleb T."/>
            <person name="Canada A."/>
            <person name="Cardenas V."/>
            <person name="Carter K."/>
            <person name="Chacko J."/>
            <person name="Chandrabose M.N."/>
            <person name="Chavez D."/>
            <person name="Chavez A."/>
            <person name="Chen L."/>
            <person name="Chu H.-S."/>
            <person name="Claassen K.J."/>
            <person name="Cockrell R."/>
            <person name="Collins M."/>
            <person name="Cooper J.A."/>
            <person name="Cree A."/>
            <person name="Curry S.M."/>
            <person name="Da Y."/>
            <person name="Dao M.D."/>
            <person name="Das B."/>
            <person name="Davila M.-L."/>
            <person name="Davy-Carroll L."/>
            <person name="Denson S."/>
            <person name="Dinh H."/>
            <person name="Ebong V.E."/>
            <person name="Edwards J.R."/>
            <person name="Egan A."/>
            <person name="El-Daye J."/>
            <person name="Escobedo L."/>
            <person name="Fernandez S."/>
            <person name="Fernando P.R."/>
            <person name="Flagg N."/>
            <person name="Forbes L.D."/>
            <person name="Fowler R.G."/>
            <person name="Fu Q."/>
            <person name="Gabisi R.A."/>
            <person name="Ganer J."/>
            <person name="Garbino Pronczuk A."/>
            <person name="Garcia R.M."/>
            <person name="Garner T."/>
            <person name="Garrett T.E."/>
            <person name="Gonzalez D.A."/>
            <person name="Hamid H."/>
            <person name="Hawkins E.S."/>
            <person name="Hirani K."/>
            <person name="Hogues M.E."/>
            <person name="Hollins B."/>
            <person name="Hsiao C.-H."/>
            <person name="Jabil R."/>
            <person name="James M.L."/>
            <person name="Jhangiani S.N."/>
            <person name="Johnson B."/>
            <person name="Johnson Q."/>
            <person name="Joshi V."/>
            <person name="Kalu J.B."/>
            <person name="Kam C."/>
            <person name="Kashfia A."/>
            <person name="Keebler J."/>
            <person name="Kisamo H."/>
            <person name="Kovar C.L."/>
            <person name="Lago L.A."/>
            <person name="Lai C.-Y."/>
            <person name="Laidlaw J."/>
            <person name="Lara F."/>
            <person name="Le T.-K."/>
            <person name="Lee S.L."/>
            <person name="Legall F.H."/>
            <person name="Lemon S.J."/>
            <person name="Lewis L.R."/>
            <person name="Li B."/>
            <person name="Liu Y."/>
            <person name="Liu Y.-S."/>
            <person name="Lopez J."/>
            <person name="Lozado R.J."/>
            <person name="Lu J."/>
            <person name="Madu R.C."/>
            <person name="Maheshwari M."/>
            <person name="Maheshwari R."/>
            <person name="Malloy K."/>
            <person name="Martinez E."/>
            <person name="Mathew T."/>
            <person name="Mercado I.C."/>
            <person name="Mercado C."/>
            <person name="Meyer B."/>
            <person name="Montgomery K."/>
            <person name="Morgan M.B."/>
            <person name="Munidasa M."/>
            <person name="Nazareth L.V."/>
            <person name="Nelson J."/>
            <person name="Ng B.M."/>
            <person name="Nguyen N.B."/>
            <person name="Nguyen P.Q."/>
            <person name="Nguyen T."/>
            <person name="Obregon M."/>
            <person name="Okwuonu G.O."/>
            <person name="Onwere C.G."/>
            <person name="Orozco G."/>
            <person name="Parra A."/>
            <person name="Patel S."/>
            <person name="Patil S."/>
            <person name="Perez A."/>
            <person name="Perez Y."/>
            <person name="Pham C."/>
            <person name="Primus E.L."/>
            <person name="Pu L.-L."/>
            <person name="Puazo M."/>
            <person name="Qin X."/>
            <person name="Quiroz J.B."/>
            <person name="Reese J."/>
            <person name="Richards S."/>
            <person name="Rives C.M."/>
            <person name="Robberts R."/>
            <person name="Ruiz S.J."/>
            <person name="Ruiz M.J."/>
            <person name="Santibanez J."/>
            <person name="Schneider B.W."/>
            <person name="Sisson I."/>
            <person name="Smith M."/>
            <person name="Sodergren E."/>
            <person name="Song X.-Z."/>
            <person name="Song B.B."/>
            <person name="Summersgill H."/>
            <person name="Thelus R."/>
            <person name="Thornton R.D."/>
            <person name="Trejos Z.Y."/>
            <person name="Usmani K."/>
            <person name="Vattathil S."/>
            <person name="Villasana D."/>
            <person name="Walker D.L."/>
            <person name="Wang S."/>
            <person name="Wang K."/>
            <person name="White C.S."/>
            <person name="Williams A.C."/>
            <person name="Williamson J."/>
            <person name="Wilson K."/>
            <person name="Woghiren I.O."/>
            <person name="Woodworth J.R."/>
            <person name="Worley K.C."/>
            <person name="Wright R.A."/>
            <person name="Wu W."/>
            <person name="Young L."/>
            <person name="Zhang L."/>
            <person name="Zhang J."/>
            <person name="Zhu Y."/>
            <person name="Muzny D.M."/>
            <person name="Weinstock G."/>
            <person name="Gibbs R.A."/>
        </authorList>
    </citation>
    <scope>NUCLEOTIDE SEQUENCE [LARGE SCALE GENOMIC DNA]</scope>
    <source>
        <strain evidence="4">LSR1</strain>
    </source>
</reference>
<dbReference type="AlphaFoldDB" id="A0A8R2FC90"/>
<reference evidence="3" key="2">
    <citation type="submission" date="2022-06" db="UniProtKB">
        <authorList>
            <consortium name="EnsemblMetazoa"/>
        </authorList>
    </citation>
    <scope>IDENTIFICATION</scope>
</reference>
<keyword evidence="4" id="KW-1185">Reference proteome</keyword>
<dbReference type="InterPro" id="IPR050951">
    <property type="entry name" value="Retrovirus_Pol_polyprotein"/>
</dbReference>
<protein>
    <recommendedName>
        <fullName evidence="2">Integrase catalytic domain-containing protein</fullName>
    </recommendedName>
</protein>
<evidence type="ECO:0000313" key="3">
    <source>
        <dbReference type="EnsemblMetazoa" id="XP_008187612.1"/>
    </source>
</evidence>
<organism evidence="3 4">
    <name type="scientific">Acyrthosiphon pisum</name>
    <name type="common">Pea aphid</name>
    <dbReference type="NCBI Taxonomy" id="7029"/>
    <lineage>
        <taxon>Eukaryota</taxon>
        <taxon>Metazoa</taxon>
        <taxon>Ecdysozoa</taxon>
        <taxon>Arthropoda</taxon>
        <taxon>Hexapoda</taxon>
        <taxon>Insecta</taxon>
        <taxon>Pterygota</taxon>
        <taxon>Neoptera</taxon>
        <taxon>Paraneoptera</taxon>
        <taxon>Hemiptera</taxon>
        <taxon>Sternorrhyncha</taxon>
        <taxon>Aphidomorpha</taxon>
        <taxon>Aphidoidea</taxon>
        <taxon>Aphididae</taxon>
        <taxon>Macrosiphini</taxon>
        <taxon>Acyrthosiphon</taxon>
    </lineage>
</organism>
<dbReference type="KEGG" id="api:103310609"/>
<feature type="region of interest" description="Disordered" evidence="1">
    <location>
        <begin position="281"/>
        <end position="304"/>
    </location>
</feature>
<feature type="domain" description="Integrase catalytic" evidence="2">
    <location>
        <begin position="5"/>
        <end position="173"/>
    </location>
</feature>
<accession>A0A8R2FC90</accession>
<evidence type="ECO:0000259" key="2">
    <source>
        <dbReference type="PROSITE" id="PS50994"/>
    </source>
</evidence>
<dbReference type="InterPro" id="IPR036397">
    <property type="entry name" value="RNaseH_sf"/>
</dbReference>
<proteinExistence type="predicted"/>
<dbReference type="SUPFAM" id="SSF53098">
    <property type="entry name" value="Ribonuclease H-like"/>
    <property type="match status" value="1"/>
</dbReference>
<dbReference type="Proteomes" id="UP000007819">
    <property type="component" value="Chromosome A2"/>
</dbReference>
<evidence type="ECO:0000313" key="4">
    <source>
        <dbReference type="Proteomes" id="UP000007819"/>
    </source>
</evidence>
<dbReference type="PANTHER" id="PTHR37984">
    <property type="entry name" value="PROTEIN CBG26694"/>
    <property type="match status" value="1"/>
</dbReference>
<dbReference type="OrthoDB" id="10041064at2759"/>
<name>A0A8R2FC90_ACYPI</name>
<dbReference type="GO" id="GO:0003676">
    <property type="term" value="F:nucleic acid binding"/>
    <property type="evidence" value="ECO:0007669"/>
    <property type="project" value="InterPro"/>
</dbReference>
<dbReference type="GO" id="GO:0015074">
    <property type="term" value="P:DNA integration"/>
    <property type="evidence" value="ECO:0007669"/>
    <property type="project" value="InterPro"/>
</dbReference>